<name>A0A0F7KU59_9SPHN</name>
<organism evidence="1 2">
    <name type="scientific">Croceibacterium atlanticum</name>
    <dbReference type="NCBI Taxonomy" id="1267766"/>
    <lineage>
        <taxon>Bacteria</taxon>
        <taxon>Pseudomonadati</taxon>
        <taxon>Pseudomonadota</taxon>
        <taxon>Alphaproteobacteria</taxon>
        <taxon>Sphingomonadales</taxon>
        <taxon>Erythrobacteraceae</taxon>
        <taxon>Croceibacterium</taxon>
    </lineage>
</organism>
<dbReference type="Proteomes" id="UP000034392">
    <property type="component" value="Chromosome"/>
</dbReference>
<dbReference type="STRING" id="1267766.WYH_02105"/>
<evidence type="ECO:0000313" key="2">
    <source>
        <dbReference type="Proteomes" id="UP000034392"/>
    </source>
</evidence>
<gene>
    <name evidence="1" type="ORF">WYH_02105</name>
</gene>
<dbReference type="RefSeq" id="WP_046903772.1">
    <property type="nucleotide sequence ID" value="NZ_CP011452.2"/>
</dbReference>
<proteinExistence type="predicted"/>
<evidence type="ECO:0000313" key="1">
    <source>
        <dbReference type="EMBL" id="AKH43139.1"/>
    </source>
</evidence>
<keyword evidence="2" id="KW-1185">Reference proteome</keyword>
<dbReference type="OrthoDB" id="7505157at2"/>
<protein>
    <submittedName>
        <fullName evidence="1">Uncharacterized protein</fullName>
    </submittedName>
</protein>
<sequence length="346" mass="36768">MANFSDTEGRADQAEPKAARPSLSQHPAFAGIIILWCAALLGLSIIVVPASLLERAVSAIGLPSILPAAAAPLGGTARALMALAASVFGAAIGFVIARRIAAAFRPSYTALAAAARQKDGPRPINAHQELGEEGFDAAAEPFYGVVEQEDRPAEREPKEVQAETAEFVEMDEYGDSDFQSLPSPRLYSLVAQGEEEALPFTAPSQQDPLPAAGEDKQLDRGTAANPAAGESDLEELELVQLVDRLGNSLQRRREWIARRSAGQSTLQTGHPHLEVAPAEDAEQAMAAYFAAARSPQGTFAADQAMADNVAHPFKKPENMQDKPATRPGRDSEEALRAALATLRRMG</sequence>
<dbReference type="KEGG" id="aay:WYH_02105"/>
<dbReference type="PATRIC" id="fig|1267766.3.peg.2130"/>
<reference evidence="1" key="1">
    <citation type="submission" date="2015-05" db="EMBL/GenBank/DDBJ databases">
        <title>The complete genome of Altererythrobacter atlanticus strain 26DY36.</title>
        <authorList>
            <person name="Wu Y.-H."/>
            <person name="Cheng H."/>
            <person name="Wu X.-W."/>
        </authorList>
    </citation>
    <scope>NUCLEOTIDE SEQUENCE [LARGE SCALE GENOMIC DNA]</scope>
    <source>
        <strain evidence="1">26DY36</strain>
    </source>
</reference>
<dbReference type="AlphaFoldDB" id="A0A0F7KU59"/>
<accession>A0A0F7KU59</accession>
<dbReference type="EMBL" id="CP011452">
    <property type="protein sequence ID" value="AKH43139.1"/>
    <property type="molecule type" value="Genomic_DNA"/>
</dbReference>